<dbReference type="Gene3D" id="2.120.10.70">
    <property type="entry name" value="Fucose-specific lectin"/>
    <property type="match status" value="1"/>
</dbReference>
<proteinExistence type="predicted"/>
<dbReference type="SUPFAM" id="SSF89372">
    <property type="entry name" value="Fucose-specific lectin"/>
    <property type="match status" value="2"/>
</dbReference>
<accession>A0ABQ2I885</accession>
<dbReference type="EMBL" id="BMNC01000006">
    <property type="protein sequence ID" value="GGN01389.1"/>
    <property type="molecule type" value="Genomic_DNA"/>
</dbReference>
<name>A0ABQ2I885_9PSEU</name>
<keyword evidence="1" id="KW-0812">Transmembrane</keyword>
<keyword evidence="1" id="KW-0472">Membrane</keyword>
<organism evidence="3 4">
    <name type="scientific">Lentzea pudingi</name>
    <dbReference type="NCBI Taxonomy" id="1789439"/>
    <lineage>
        <taxon>Bacteria</taxon>
        <taxon>Bacillati</taxon>
        <taxon>Actinomycetota</taxon>
        <taxon>Actinomycetes</taxon>
        <taxon>Pseudonocardiales</taxon>
        <taxon>Pseudonocardiaceae</taxon>
        <taxon>Lentzea</taxon>
    </lineage>
</organism>
<evidence type="ECO:0000313" key="3">
    <source>
        <dbReference type="EMBL" id="GGN01389.1"/>
    </source>
</evidence>
<evidence type="ECO:0000259" key="2">
    <source>
        <dbReference type="Pfam" id="PF26607"/>
    </source>
</evidence>
<keyword evidence="4" id="KW-1185">Reference proteome</keyword>
<feature type="domain" description="PLL-like beta propeller" evidence="2">
    <location>
        <begin position="155"/>
        <end position="306"/>
    </location>
</feature>
<evidence type="ECO:0000313" key="4">
    <source>
        <dbReference type="Proteomes" id="UP000597656"/>
    </source>
</evidence>
<sequence>MPWNVDVREPAGSGLGVAIGVGLLTAVVGAGVNLLTAPVDGGWTSRWWVWITLAVLAAVLAAAYLQRRPGRRVVMRAVDASDTGRGTMEVLVATTSGAVLATEVHDDGTWEPWTKLPMRGQAWDVAVVQPSLDVVEHYVVDRDGVLRVRRRDHGVWSAWRPVPSPPSPRASVVRLSAVSLVPGHRELYVVLDDGRLMHAWKWDSSTWSEWNDAGVGGMIDVAVCSPKDELIEHFAIGRDGEVWHRWFWEDWSPWENWGRPGSPVKAIAAYRRAEDRQEVFAAGKAGDLVHRWHNGGEPWSDWAVMETPEDFQDLAGATTSYSRLWCLAVDRSGHLWQRSFHHRWDPQWKRAG</sequence>
<dbReference type="InterPro" id="IPR058502">
    <property type="entry name" value="PLL-like_beta-prop"/>
</dbReference>
<comment type="caution">
    <text evidence="3">The sequence shown here is derived from an EMBL/GenBank/DDBJ whole genome shotgun (WGS) entry which is preliminary data.</text>
</comment>
<protein>
    <recommendedName>
        <fullName evidence="2">PLL-like beta propeller domain-containing protein</fullName>
    </recommendedName>
</protein>
<gene>
    <name evidence="3" type="ORF">GCM10011609_44990</name>
</gene>
<feature type="transmembrane region" description="Helical" evidence="1">
    <location>
        <begin position="12"/>
        <end position="35"/>
    </location>
</feature>
<dbReference type="Pfam" id="PF26607">
    <property type="entry name" value="DUF8189"/>
    <property type="match status" value="1"/>
</dbReference>
<reference evidence="4" key="1">
    <citation type="journal article" date="2019" name="Int. J. Syst. Evol. Microbiol.">
        <title>The Global Catalogue of Microorganisms (GCM) 10K type strain sequencing project: providing services to taxonomists for standard genome sequencing and annotation.</title>
        <authorList>
            <consortium name="The Broad Institute Genomics Platform"/>
            <consortium name="The Broad Institute Genome Sequencing Center for Infectious Disease"/>
            <person name="Wu L."/>
            <person name="Ma J."/>
        </authorList>
    </citation>
    <scope>NUCLEOTIDE SEQUENCE [LARGE SCALE GENOMIC DNA]</scope>
    <source>
        <strain evidence="4">CGMCC 4.7319</strain>
    </source>
</reference>
<evidence type="ECO:0000256" key="1">
    <source>
        <dbReference type="SAM" id="Phobius"/>
    </source>
</evidence>
<feature type="transmembrane region" description="Helical" evidence="1">
    <location>
        <begin position="47"/>
        <end position="65"/>
    </location>
</feature>
<dbReference type="Proteomes" id="UP000597656">
    <property type="component" value="Unassembled WGS sequence"/>
</dbReference>
<keyword evidence="1" id="KW-1133">Transmembrane helix</keyword>